<sequence>MKASLIIMLLTVMAAEAEWAQLPQISMDLNPIHQLCQPCILVADAVKDTNKSPIVKEAEKKTCNTILKNDLVCNGAVEVAGIYLNWTPSQKICENFQMCAPLLDNKKMRAPAKGARRPDEVALMVLDAFENDEFPILQSRFARQTQNSVNLLEIPEVQNFEKFIREHNSEIMEAFLKCLTKFQNALNVYVNANPSSV</sequence>
<evidence type="ECO:0000256" key="1">
    <source>
        <dbReference type="SAM" id="SignalP"/>
    </source>
</evidence>
<protein>
    <recommendedName>
        <fullName evidence="4">Saposin B-type domain-containing protein</fullName>
    </recommendedName>
</protein>
<name>A0AAE9A6C6_CAEBR</name>
<proteinExistence type="predicted"/>
<dbReference type="Proteomes" id="UP000827892">
    <property type="component" value="Chromosome V"/>
</dbReference>
<dbReference type="EMBL" id="CP090895">
    <property type="protein sequence ID" value="ULT89740.1"/>
    <property type="molecule type" value="Genomic_DNA"/>
</dbReference>
<dbReference type="AlphaFoldDB" id="A0AAE9A6C6"/>
<keyword evidence="1" id="KW-0732">Signal</keyword>
<organism evidence="2 3">
    <name type="scientific">Caenorhabditis briggsae</name>
    <dbReference type="NCBI Taxonomy" id="6238"/>
    <lineage>
        <taxon>Eukaryota</taxon>
        <taxon>Metazoa</taxon>
        <taxon>Ecdysozoa</taxon>
        <taxon>Nematoda</taxon>
        <taxon>Chromadorea</taxon>
        <taxon>Rhabditida</taxon>
        <taxon>Rhabditina</taxon>
        <taxon>Rhabditomorpha</taxon>
        <taxon>Rhabditoidea</taxon>
        <taxon>Rhabditidae</taxon>
        <taxon>Peloderinae</taxon>
        <taxon>Caenorhabditis</taxon>
    </lineage>
</organism>
<evidence type="ECO:0000313" key="2">
    <source>
        <dbReference type="EMBL" id="ULT89740.1"/>
    </source>
</evidence>
<reference evidence="2 3" key="1">
    <citation type="submission" date="2022-02" db="EMBL/GenBank/DDBJ databases">
        <title>Chromosome-level reference genomes for two strains of Caenorhabditis briggsae: an improved platform for comparative genomics.</title>
        <authorList>
            <person name="Stevens L."/>
            <person name="Andersen E.C."/>
        </authorList>
    </citation>
    <scope>NUCLEOTIDE SEQUENCE [LARGE SCALE GENOMIC DNA]</scope>
    <source>
        <strain evidence="2">QX1410_ONT</strain>
        <tissue evidence="2">Whole-organism</tissue>
    </source>
</reference>
<evidence type="ECO:0008006" key="4">
    <source>
        <dbReference type="Google" id="ProtNLM"/>
    </source>
</evidence>
<evidence type="ECO:0000313" key="3">
    <source>
        <dbReference type="Proteomes" id="UP000827892"/>
    </source>
</evidence>
<gene>
    <name evidence="2" type="ORF">L3Y34_008269</name>
</gene>
<accession>A0AAE9A6C6</accession>
<feature type="signal peptide" evidence="1">
    <location>
        <begin position="1"/>
        <end position="17"/>
    </location>
</feature>
<feature type="chain" id="PRO_5042144028" description="Saposin B-type domain-containing protein" evidence="1">
    <location>
        <begin position="18"/>
        <end position="197"/>
    </location>
</feature>